<gene>
    <name evidence="3" type="ORF">BCT50_13320</name>
</gene>
<dbReference type="InterPro" id="IPR014460">
    <property type="entry name" value="Sig_transdc_resp-reg_VieB"/>
</dbReference>
<dbReference type="AlphaFoldDB" id="A0A855IL10"/>
<dbReference type="InterPro" id="IPR001789">
    <property type="entry name" value="Sig_transdc_resp-reg_receiver"/>
</dbReference>
<reference evidence="4" key="1">
    <citation type="submission" date="2016-07" db="EMBL/GenBank/DDBJ databases">
        <title>Nontailed viruses are major unrecognized killers of bacteria in the ocean.</title>
        <authorList>
            <person name="Kauffman K."/>
            <person name="Hussain F."/>
            <person name="Yang J."/>
            <person name="Arevalo P."/>
            <person name="Brown J."/>
            <person name="Cutler M."/>
            <person name="Kelly L."/>
            <person name="Polz M.F."/>
        </authorList>
    </citation>
    <scope>NUCLEOTIDE SEQUENCE [LARGE SCALE GENOMIC DNA]</scope>
    <source>
        <strain evidence="4">10N.261.48.A1</strain>
    </source>
</reference>
<dbReference type="Gene3D" id="1.25.40.10">
    <property type="entry name" value="Tetratricopeptide repeat domain"/>
    <property type="match status" value="1"/>
</dbReference>
<dbReference type="SUPFAM" id="SSF52172">
    <property type="entry name" value="CheY-like"/>
    <property type="match status" value="1"/>
</dbReference>
<dbReference type="InterPro" id="IPR052048">
    <property type="entry name" value="ST_Response_Regulator"/>
</dbReference>
<feature type="modified residue" description="4-aspartylphosphate" evidence="1">
    <location>
        <position position="60"/>
    </location>
</feature>
<dbReference type="PIRSF" id="PIRSF011521">
    <property type="entry name" value="VieB"/>
    <property type="match status" value="1"/>
</dbReference>
<dbReference type="RefSeq" id="WP_102360997.1">
    <property type="nucleotide sequence ID" value="NZ_CP094660.1"/>
</dbReference>
<dbReference type="SUPFAM" id="SSF48452">
    <property type="entry name" value="TPR-like"/>
    <property type="match status" value="1"/>
</dbReference>
<evidence type="ECO:0000313" key="3">
    <source>
        <dbReference type="EMBL" id="PMM54650.1"/>
    </source>
</evidence>
<dbReference type="EMBL" id="MCZJ01000046">
    <property type="protein sequence ID" value="PMM54650.1"/>
    <property type="molecule type" value="Genomic_DNA"/>
</dbReference>
<dbReference type="PROSITE" id="PS50110">
    <property type="entry name" value="RESPONSE_REGULATORY"/>
    <property type="match status" value="1"/>
</dbReference>
<dbReference type="GO" id="GO:0000160">
    <property type="term" value="P:phosphorelay signal transduction system"/>
    <property type="evidence" value="ECO:0007669"/>
    <property type="project" value="InterPro"/>
</dbReference>
<evidence type="ECO:0000313" key="4">
    <source>
        <dbReference type="Proteomes" id="UP000235554"/>
    </source>
</evidence>
<evidence type="ECO:0000259" key="2">
    <source>
        <dbReference type="PROSITE" id="PS50110"/>
    </source>
</evidence>
<proteinExistence type="predicted"/>
<accession>A0A855IL10</accession>
<comment type="caution">
    <text evidence="3">The sequence shown here is derived from an EMBL/GenBank/DDBJ whole genome shotgun (WGS) entry which is preliminary data.</text>
</comment>
<organism evidence="3 4">
    <name type="scientific">Vibrio lentus</name>
    <dbReference type="NCBI Taxonomy" id="136468"/>
    <lineage>
        <taxon>Bacteria</taxon>
        <taxon>Pseudomonadati</taxon>
        <taxon>Pseudomonadota</taxon>
        <taxon>Gammaproteobacteria</taxon>
        <taxon>Vibrionales</taxon>
        <taxon>Vibrionaceae</taxon>
        <taxon>Vibrio</taxon>
    </lineage>
</organism>
<dbReference type="Pfam" id="PF00072">
    <property type="entry name" value="Response_reg"/>
    <property type="match status" value="1"/>
</dbReference>
<name>A0A855IL10_9VIBR</name>
<protein>
    <recommendedName>
        <fullName evidence="2">Response regulatory domain-containing protein</fullName>
    </recommendedName>
</protein>
<dbReference type="InterPro" id="IPR011990">
    <property type="entry name" value="TPR-like_helical_dom_sf"/>
</dbReference>
<dbReference type="SMART" id="SM00448">
    <property type="entry name" value="REC"/>
    <property type="match status" value="1"/>
</dbReference>
<keyword evidence="1" id="KW-0597">Phosphoprotein</keyword>
<feature type="domain" description="Response regulatory" evidence="2">
    <location>
        <begin position="8"/>
        <end position="129"/>
    </location>
</feature>
<dbReference type="PANTHER" id="PTHR43228">
    <property type="entry name" value="TWO-COMPONENT RESPONSE REGULATOR"/>
    <property type="match status" value="1"/>
</dbReference>
<dbReference type="Gene3D" id="3.40.50.2300">
    <property type="match status" value="1"/>
</dbReference>
<sequence>MKSYSDISALIVDDSPVILSSIRRMLISLGLNDQNIFHAKDPKAAIWHCKKIGFDLIICDYNFFTRLNGKQVFEELQHYSLIKPESSFIVITGESLSKIVRSIIELAPDEYILKPFNSLYFINKIKKSLARKSALYKLYNAKNKKNYKLGLELCDELEFTFPQYHYLIQKFRGEFYALLNMFNEAKDLYDSIIVEKDVEWANAGLADSLIELGEFARAQAIVEKMLDKVPNSTQAMSLHAKYDIYNGDIPNAIKQFSIISELTPGNPERELVIANLCVSQGDYRNAASRFMMYYELNIDTYRDNLEARYNYIRCILFIYDLSQVDLKSVEEQGVSELGPQKLKIEALNEFRQLSLLKEKKYNRSDDMQDKVVNYDIEQELLMCHFSIVEGKLREAISILKHIYSCNLVEGFYNKYHFLYLLSLLSFNKEFKEYVHSIRADMNESQLSPMLLKSQVELMKSLTSNHATQTDVVNEKLENAIIYQGSNQIIDALDELVDIRSRNIYIREVNMQLIQLLSSGWPSNYSARDVKALLKSCFKVCKELYKPIELKQLGILDNIALAESRVAKFS</sequence>
<dbReference type="InterPro" id="IPR011006">
    <property type="entry name" value="CheY-like_superfamily"/>
</dbReference>
<dbReference type="Proteomes" id="UP000235554">
    <property type="component" value="Unassembled WGS sequence"/>
</dbReference>
<evidence type="ECO:0000256" key="1">
    <source>
        <dbReference type="PROSITE-ProRule" id="PRU00169"/>
    </source>
</evidence>
<dbReference type="PANTHER" id="PTHR43228:SF1">
    <property type="entry name" value="TWO-COMPONENT RESPONSE REGULATOR ARR22"/>
    <property type="match status" value="1"/>
</dbReference>